<gene>
    <name evidence="1" type="ORF">NA56DRAFT_719069</name>
</gene>
<keyword evidence="2" id="KW-1185">Reference proteome</keyword>
<accession>A0A2J6Q7Q2</accession>
<dbReference type="OrthoDB" id="3210866at2759"/>
<name>A0A2J6Q7Q2_9HELO</name>
<dbReference type="AlphaFoldDB" id="A0A2J6Q7Q2"/>
<protein>
    <submittedName>
        <fullName evidence="1">Uncharacterized protein</fullName>
    </submittedName>
</protein>
<organism evidence="1 2">
    <name type="scientific">Hyaloscypha hepaticicola</name>
    <dbReference type="NCBI Taxonomy" id="2082293"/>
    <lineage>
        <taxon>Eukaryota</taxon>
        <taxon>Fungi</taxon>
        <taxon>Dikarya</taxon>
        <taxon>Ascomycota</taxon>
        <taxon>Pezizomycotina</taxon>
        <taxon>Leotiomycetes</taxon>
        <taxon>Helotiales</taxon>
        <taxon>Hyaloscyphaceae</taxon>
        <taxon>Hyaloscypha</taxon>
    </lineage>
</organism>
<evidence type="ECO:0000313" key="2">
    <source>
        <dbReference type="Proteomes" id="UP000235672"/>
    </source>
</evidence>
<proteinExistence type="predicted"/>
<dbReference type="EMBL" id="KZ613478">
    <property type="protein sequence ID" value="PMD22307.1"/>
    <property type="molecule type" value="Genomic_DNA"/>
</dbReference>
<sequence length="275" mass="31479">MKKEKKLSVTARLQREINHGHILEEAYIPPENIIDTDTRIETEKLRLLNWAQKRPVLTGASSAQPAKILGTTEDFQKLRGTPPKILGGAEPFAKILVGTEESQILRGTPPKFLGATEESSEPPGTPTISLDSNELLVTDRILTSLGKFKLDSREPSVAPKQSKALKSSASHITFDFLGNNEKLKLVPRYLVYAPPSITYRKMLELEDLVRDWEFGENLIVNGYFIPLQYWQALYKEHFPIFWAVVKVLWGNWRFIFFSFVSCNRDWNKLKERYGE</sequence>
<reference evidence="1 2" key="1">
    <citation type="submission" date="2016-05" db="EMBL/GenBank/DDBJ databases">
        <title>A degradative enzymes factory behind the ericoid mycorrhizal symbiosis.</title>
        <authorList>
            <consortium name="DOE Joint Genome Institute"/>
            <person name="Martino E."/>
            <person name="Morin E."/>
            <person name="Grelet G."/>
            <person name="Kuo A."/>
            <person name="Kohler A."/>
            <person name="Daghino S."/>
            <person name="Barry K."/>
            <person name="Choi C."/>
            <person name="Cichocki N."/>
            <person name="Clum A."/>
            <person name="Copeland A."/>
            <person name="Hainaut M."/>
            <person name="Haridas S."/>
            <person name="Labutti K."/>
            <person name="Lindquist E."/>
            <person name="Lipzen A."/>
            <person name="Khouja H.-R."/>
            <person name="Murat C."/>
            <person name="Ohm R."/>
            <person name="Olson A."/>
            <person name="Spatafora J."/>
            <person name="Veneault-Fourrey C."/>
            <person name="Henrissat B."/>
            <person name="Grigoriev I."/>
            <person name="Martin F."/>
            <person name="Perotto S."/>
        </authorList>
    </citation>
    <scope>NUCLEOTIDE SEQUENCE [LARGE SCALE GENOMIC DNA]</scope>
    <source>
        <strain evidence="1 2">UAMH 7357</strain>
    </source>
</reference>
<evidence type="ECO:0000313" key="1">
    <source>
        <dbReference type="EMBL" id="PMD22307.1"/>
    </source>
</evidence>
<dbReference type="Proteomes" id="UP000235672">
    <property type="component" value="Unassembled WGS sequence"/>
</dbReference>